<evidence type="ECO:0000259" key="8">
    <source>
        <dbReference type="Pfam" id="PF00557"/>
    </source>
</evidence>
<feature type="binding site" evidence="6">
    <location>
        <position position="176"/>
    </location>
    <ligand>
        <name>substrate</name>
    </ligand>
</feature>
<accession>A0ABM8Z7D9</accession>
<comment type="cofactor">
    <cofactor evidence="6">
        <name>Co(2+)</name>
        <dbReference type="ChEBI" id="CHEBI:48828"/>
    </cofactor>
    <cofactor evidence="6">
        <name>Zn(2+)</name>
        <dbReference type="ChEBI" id="CHEBI:29105"/>
    </cofactor>
    <cofactor evidence="6">
        <name>Mn(2+)</name>
        <dbReference type="ChEBI" id="CHEBI:29035"/>
    </cofactor>
    <cofactor evidence="6">
        <name>Fe(2+)</name>
        <dbReference type="ChEBI" id="CHEBI:29033"/>
    </cofactor>
    <text evidence="6">Binds 2 divalent metal cations per subunit. Has a high-affinity and a low affinity metal-binding site. The true nature of the physiological cofactor is under debate. The enzyme is active with cobalt, zinc, manganese or divalent iron ions. Most likely, methionine aminopeptidases function as mononuclear Fe(2+)-metalloproteases under physiological conditions, and the catalytically relevant metal-binding site has been assigned to the histidine-containing high-affinity site.</text>
</comment>
<feature type="binding site" evidence="6">
    <location>
        <position position="106"/>
    </location>
    <ligand>
        <name>a divalent metal cation</name>
        <dbReference type="ChEBI" id="CHEBI:60240"/>
        <label>2</label>
        <note>catalytic</note>
    </ligand>
</feature>
<dbReference type="RefSeq" id="WP_230097361.1">
    <property type="nucleotide sequence ID" value="NZ_CAKKNS010000008.1"/>
</dbReference>
<dbReference type="EC" id="3.4.11.18" evidence="6 7"/>
<keyword evidence="3 6" id="KW-0645">Protease</keyword>
<dbReference type="InterPro" id="IPR001714">
    <property type="entry name" value="Pept_M24_MAP"/>
</dbReference>
<evidence type="ECO:0000313" key="9">
    <source>
        <dbReference type="EMBL" id="CAH0417334.1"/>
    </source>
</evidence>
<feature type="domain" description="Peptidase M24" evidence="8">
    <location>
        <begin position="11"/>
        <end position="243"/>
    </location>
</feature>
<dbReference type="PANTHER" id="PTHR43330">
    <property type="entry name" value="METHIONINE AMINOPEPTIDASE"/>
    <property type="match status" value="1"/>
</dbReference>
<proteinExistence type="inferred from homology"/>
<evidence type="ECO:0000256" key="1">
    <source>
        <dbReference type="ARBA" id="ARBA00002521"/>
    </source>
</evidence>
<dbReference type="EMBL" id="CAKKNS010000008">
    <property type="protein sequence ID" value="CAH0417334.1"/>
    <property type="molecule type" value="Genomic_DNA"/>
</dbReference>
<evidence type="ECO:0000256" key="6">
    <source>
        <dbReference type="HAMAP-Rule" id="MF_01974"/>
    </source>
</evidence>
<comment type="catalytic activity">
    <reaction evidence="6 7">
        <text>Release of N-terminal amino acids, preferentially methionine, from peptides and arylamides.</text>
        <dbReference type="EC" id="3.4.11.18"/>
    </reaction>
</comment>
<comment type="caution">
    <text evidence="9">The sequence shown here is derived from an EMBL/GenBank/DDBJ whole genome shotgun (WGS) entry which is preliminary data.</text>
</comment>
<reference evidence="9 10" key="1">
    <citation type="submission" date="2021-11" db="EMBL/GenBank/DDBJ databases">
        <authorList>
            <person name="Depoorter E."/>
        </authorList>
    </citation>
    <scope>NUCLEOTIDE SEQUENCE [LARGE SCALE GENOMIC DNA]</scope>
    <source>
        <strain evidence="9 10">LMG 24289</strain>
    </source>
</reference>
<dbReference type="HAMAP" id="MF_01974">
    <property type="entry name" value="MetAP_1"/>
    <property type="match status" value="1"/>
</dbReference>
<keyword evidence="5 6" id="KW-0378">Hydrolase</keyword>
<gene>
    <name evidence="6 9" type="primary">map</name>
    <name evidence="9" type="ORF">WFA24289_01668</name>
</gene>
<dbReference type="InterPro" id="IPR002467">
    <property type="entry name" value="Pept_M24A_MAP1"/>
</dbReference>
<feature type="binding site" evidence="6">
    <location>
        <position position="236"/>
    </location>
    <ligand>
        <name>a divalent metal cation</name>
        <dbReference type="ChEBI" id="CHEBI:60240"/>
        <label>2</label>
        <note>catalytic</note>
    </ligand>
</feature>
<feature type="binding site" evidence="6">
    <location>
        <position position="202"/>
    </location>
    <ligand>
        <name>a divalent metal cation</name>
        <dbReference type="ChEBI" id="CHEBI:60240"/>
        <label>2</label>
        <note>catalytic</note>
    </ligand>
</feature>
<dbReference type="Proteomes" id="UP000789707">
    <property type="component" value="Unassembled WGS sequence"/>
</dbReference>
<evidence type="ECO:0000256" key="4">
    <source>
        <dbReference type="ARBA" id="ARBA00022723"/>
    </source>
</evidence>
<feature type="binding site" evidence="6">
    <location>
        <position position="106"/>
    </location>
    <ligand>
        <name>a divalent metal cation</name>
        <dbReference type="ChEBI" id="CHEBI:60240"/>
        <label>1</label>
    </ligand>
</feature>
<evidence type="ECO:0000313" key="10">
    <source>
        <dbReference type="Proteomes" id="UP000789707"/>
    </source>
</evidence>
<keyword evidence="4 6" id="KW-0479">Metal-binding</keyword>
<feature type="binding site" evidence="6">
    <location>
        <position position="236"/>
    </location>
    <ligand>
        <name>a divalent metal cation</name>
        <dbReference type="ChEBI" id="CHEBI:60240"/>
        <label>1</label>
    </ligand>
</feature>
<dbReference type="InterPro" id="IPR000994">
    <property type="entry name" value="Pept_M24"/>
</dbReference>
<keyword evidence="10" id="KW-1185">Reference proteome</keyword>
<protein>
    <recommendedName>
        <fullName evidence="6 7">Methionine aminopeptidase</fullName>
        <shortName evidence="6">MAP</shortName>
        <shortName evidence="6">MetAP</shortName>
        <ecNumber evidence="6 7">3.4.11.18</ecNumber>
    </recommendedName>
    <alternativeName>
        <fullName evidence="6">Peptidase M</fullName>
    </alternativeName>
</protein>
<organism evidence="9 10">
    <name type="scientific">Periweissella fabaria</name>
    <dbReference type="NCBI Taxonomy" id="546157"/>
    <lineage>
        <taxon>Bacteria</taxon>
        <taxon>Bacillati</taxon>
        <taxon>Bacillota</taxon>
        <taxon>Bacilli</taxon>
        <taxon>Lactobacillales</taxon>
        <taxon>Lactobacillaceae</taxon>
        <taxon>Periweissella</taxon>
    </lineage>
</organism>
<evidence type="ECO:0000256" key="5">
    <source>
        <dbReference type="ARBA" id="ARBA00022801"/>
    </source>
</evidence>
<dbReference type="Pfam" id="PF00557">
    <property type="entry name" value="Peptidase_M24"/>
    <property type="match status" value="1"/>
</dbReference>
<feature type="binding site" evidence="6">
    <location>
        <position position="95"/>
    </location>
    <ligand>
        <name>a divalent metal cation</name>
        <dbReference type="ChEBI" id="CHEBI:60240"/>
        <label>1</label>
    </ligand>
</feature>
<evidence type="ECO:0000256" key="7">
    <source>
        <dbReference type="RuleBase" id="RU003653"/>
    </source>
</evidence>
<name>A0ABM8Z7D9_9LACO</name>
<dbReference type="CDD" id="cd01086">
    <property type="entry name" value="MetAP1"/>
    <property type="match status" value="1"/>
</dbReference>
<comment type="subunit">
    <text evidence="6">Monomer.</text>
</comment>
<dbReference type="GO" id="GO:0004239">
    <property type="term" value="F:initiator methionyl aminopeptidase activity"/>
    <property type="evidence" value="ECO:0007669"/>
    <property type="project" value="UniProtKB-EC"/>
</dbReference>
<dbReference type="InterPro" id="IPR036005">
    <property type="entry name" value="Creatinase/aminopeptidase-like"/>
</dbReference>
<dbReference type="Gene3D" id="3.90.230.10">
    <property type="entry name" value="Creatinase/methionine aminopeptidase superfamily"/>
    <property type="match status" value="1"/>
</dbReference>
<evidence type="ECO:0000256" key="3">
    <source>
        <dbReference type="ARBA" id="ARBA00022670"/>
    </source>
</evidence>
<dbReference type="NCBIfam" id="TIGR00500">
    <property type="entry name" value="met_pdase_I"/>
    <property type="match status" value="1"/>
</dbReference>
<feature type="binding site" evidence="6">
    <location>
        <position position="77"/>
    </location>
    <ligand>
        <name>substrate</name>
    </ligand>
</feature>
<keyword evidence="2 6" id="KW-0031">Aminopeptidase</keyword>
<dbReference type="PRINTS" id="PR00599">
    <property type="entry name" value="MAPEPTIDASE"/>
</dbReference>
<comment type="similarity">
    <text evidence="6">Belongs to the peptidase M24A family. Methionine aminopeptidase type 1 subfamily.</text>
</comment>
<evidence type="ECO:0000256" key="2">
    <source>
        <dbReference type="ARBA" id="ARBA00022438"/>
    </source>
</evidence>
<feature type="binding site" evidence="6">
    <location>
        <position position="169"/>
    </location>
    <ligand>
        <name>a divalent metal cation</name>
        <dbReference type="ChEBI" id="CHEBI:60240"/>
        <label>2</label>
        <note>catalytic</note>
    </ligand>
</feature>
<dbReference type="PANTHER" id="PTHR43330:SF17">
    <property type="entry name" value="METHIONINE AMINOPEPTIDASE"/>
    <property type="match status" value="1"/>
</dbReference>
<dbReference type="SUPFAM" id="SSF55920">
    <property type="entry name" value="Creatinase/aminopeptidase"/>
    <property type="match status" value="1"/>
</dbReference>
<dbReference type="PROSITE" id="PS00680">
    <property type="entry name" value="MAP_1"/>
    <property type="match status" value="1"/>
</dbReference>
<comment type="function">
    <text evidence="1 6">Removes the N-terminal methionine from nascent proteins. The N-terminal methionine is often cleaved when the second residue in the primary sequence is small and uncharged (Met-Ala-, Cys, Gly, Pro, Ser, Thr, or Val). Requires deformylation of the N(alpha)-formylated initiator methionine before it can be hydrolyzed.</text>
</comment>
<sequence length="261" mass="28275">MISLKSAREIEAMKASGAIIAGMHQELAKIIEPGMESWAIEEFCHKYIEEHGGVAAQIGFETYKYATCVSINDYVCHAIPRKGVFLKAGDIVKVDTVVELDGAFSDSCWTFAVGEVSPEVAGLMEATKKALYLGIDQAVIGNRIGDIGAAIDGYLTEQGYGNVREYIGHGIGPTMHEEPSVPHFGNAGRGLRLKEGMTITIEPMVTLGGWQTRIVAEEADWDAAKTADGSWCAQYEHTLAITKEGPKILTSQDAEMDAKYL</sequence>